<evidence type="ECO:0000256" key="1">
    <source>
        <dbReference type="SAM" id="Phobius"/>
    </source>
</evidence>
<dbReference type="PANTHER" id="PTHR33115:SF50">
    <property type="entry name" value="ARM REPEAT SUPERFAMILY PROTEIN"/>
    <property type="match status" value="1"/>
</dbReference>
<name>A0A6V7NTT0_ANACO</name>
<dbReference type="EMBL" id="LR862141">
    <property type="protein sequence ID" value="CAD1821848.1"/>
    <property type="molecule type" value="Genomic_DNA"/>
</dbReference>
<sequence>MEGELGDGSVRLQIMEQPSEASIYMSTLFEPQRDGDDGRPRGGSCPPMYSCHDTYEAPEKKLTLFALRLAILEKAASGLGALGFIWATVVLLGGFAITLEKKDFWFITVILLIEGTRIFSRSHELEWQQQATWSLADAGRSSFRALKSSFRSLRLAFRPFSIDSARIASDVCKTGEPPRGVLGRRRRTWQSADVPLLPYAGWVFLSRNISRVFYWLQLLSASACVSLSLMRLIEQDFGAVRAGDTDKTNRKSALNIFYGLALAEALMFLAEKAFWEYKASHQRLLERVNAECVNGSIFDGLKMDLVAFAEQLLVSSSRDEQLIGARILIRFSTSRPFADSTLRKIGTSTAVIERLIDMLNWKNANPAEEEIRRSAATIVSKLAGKKQNALRLAGIPGAMESISSLLYTGRSVPRPGEICGAAVHAAAAAEDRASCYDLSAFNLLGLLILKKLAHDHDNGDKMGNARGLLDRIIDFTSMGNNGLRTESQIKAVKRSLQVVKMLASTTGHTGRALRQEISEIVFTVSNIREILRCGEQHMELQKLGIAILTSLAMDDEGRERIGSTGGMIRELLRIFFFRPTTPAPALPLPLTRRRTR</sequence>
<organism evidence="2">
    <name type="scientific">Ananas comosus var. bracteatus</name>
    <name type="common">red pineapple</name>
    <dbReference type="NCBI Taxonomy" id="296719"/>
    <lineage>
        <taxon>Eukaryota</taxon>
        <taxon>Viridiplantae</taxon>
        <taxon>Streptophyta</taxon>
        <taxon>Embryophyta</taxon>
        <taxon>Tracheophyta</taxon>
        <taxon>Spermatophyta</taxon>
        <taxon>Magnoliopsida</taxon>
        <taxon>Liliopsida</taxon>
        <taxon>Poales</taxon>
        <taxon>Bromeliaceae</taxon>
        <taxon>Bromelioideae</taxon>
        <taxon>Ananas</taxon>
    </lineage>
</organism>
<protein>
    <submittedName>
        <fullName evidence="2">Uncharacterized protein</fullName>
    </submittedName>
</protein>
<gene>
    <name evidence="2" type="ORF">CB5_LOCUS5059</name>
</gene>
<dbReference type="Gene3D" id="1.25.10.10">
    <property type="entry name" value="Leucine-rich Repeat Variant"/>
    <property type="match status" value="1"/>
</dbReference>
<dbReference type="SUPFAM" id="SSF48371">
    <property type="entry name" value="ARM repeat"/>
    <property type="match status" value="1"/>
</dbReference>
<dbReference type="PANTHER" id="PTHR33115">
    <property type="entry name" value="ARM REPEAT SUPERFAMILY PROTEIN"/>
    <property type="match status" value="1"/>
</dbReference>
<keyword evidence="1" id="KW-1133">Transmembrane helix</keyword>
<dbReference type="InterPro" id="IPR016024">
    <property type="entry name" value="ARM-type_fold"/>
</dbReference>
<keyword evidence="1" id="KW-0812">Transmembrane</keyword>
<accession>A0A6V7NTT0</accession>
<dbReference type="AlphaFoldDB" id="A0A6V7NTT0"/>
<proteinExistence type="predicted"/>
<keyword evidence="1" id="KW-0472">Membrane</keyword>
<evidence type="ECO:0000313" key="2">
    <source>
        <dbReference type="EMBL" id="CAD1821848.1"/>
    </source>
</evidence>
<feature type="transmembrane region" description="Helical" evidence="1">
    <location>
        <begin position="78"/>
        <end position="98"/>
    </location>
</feature>
<dbReference type="InterPro" id="IPR011989">
    <property type="entry name" value="ARM-like"/>
</dbReference>
<reference evidence="2" key="1">
    <citation type="submission" date="2020-07" db="EMBL/GenBank/DDBJ databases">
        <authorList>
            <person name="Lin J."/>
        </authorList>
    </citation>
    <scope>NUCLEOTIDE SEQUENCE</scope>
</reference>